<sequence>MFKYEIDDSSFLALLETKDAEQLYDLINRNRDHIGEWLKFPSITLGPEDSKTFIERTRMRYAKDEGYWLGIWSKNKLVGSIGYLYLDQENKKTEIGYWLGKEYEGRGLITRSVKALINYAFLELKLNKVEIGVAADNTKSRAIPEKLGFTREGQLRDYEYINGRFVDRTIYGLKAEEWRTEYSFFCKDI</sequence>
<dbReference type="PANTHER" id="PTHR43441">
    <property type="entry name" value="RIBOSOMAL-PROTEIN-SERINE ACETYLTRANSFERASE"/>
    <property type="match status" value="1"/>
</dbReference>
<keyword evidence="2" id="KW-0808">Transferase</keyword>
<dbReference type="GO" id="GO:0016746">
    <property type="term" value="F:acyltransferase activity"/>
    <property type="evidence" value="ECO:0007669"/>
    <property type="project" value="UniProtKB-KW"/>
</dbReference>
<evidence type="ECO:0000259" key="1">
    <source>
        <dbReference type="PROSITE" id="PS51186"/>
    </source>
</evidence>
<feature type="domain" description="N-acetyltransferase" evidence="1">
    <location>
        <begin position="10"/>
        <end position="176"/>
    </location>
</feature>
<dbReference type="InterPro" id="IPR016181">
    <property type="entry name" value="Acyl_CoA_acyltransferase"/>
</dbReference>
<dbReference type="SUPFAM" id="SSF55729">
    <property type="entry name" value="Acyl-CoA N-acyltransferases (Nat)"/>
    <property type="match status" value="1"/>
</dbReference>
<reference evidence="3" key="1">
    <citation type="journal article" date="2019" name="Int. J. Syst. Evol. Microbiol.">
        <title>The Global Catalogue of Microorganisms (GCM) 10K type strain sequencing project: providing services to taxonomists for standard genome sequencing and annotation.</title>
        <authorList>
            <consortium name="The Broad Institute Genomics Platform"/>
            <consortium name="The Broad Institute Genome Sequencing Center for Infectious Disease"/>
            <person name="Wu L."/>
            <person name="Ma J."/>
        </authorList>
    </citation>
    <scope>NUCLEOTIDE SEQUENCE [LARGE SCALE GENOMIC DNA]</scope>
    <source>
        <strain evidence="3">KCTC 33849</strain>
    </source>
</reference>
<organism evidence="2 3">
    <name type="scientific">Paenibacillus shunpengii</name>
    <dbReference type="NCBI Taxonomy" id="2054424"/>
    <lineage>
        <taxon>Bacteria</taxon>
        <taxon>Bacillati</taxon>
        <taxon>Bacillota</taxon>
        <taxon>Bacilli</taxon>
        <taxon>Bacillales</taxon>
        <taxon>Paenibacillaceae</taxon>
        <taxon>Paenibacillus</taxon>
    </lineage>
</organism>
<name>A0ABW5SKA1_9BACL</name>
<evidence type="ECO:0000313" key="2">
    <source>
        <dbReference type="EMBL" id="MFD2699587.1"/>
    </source>
</evidence>
<dbReference type="Proteomes" id="UP001597540">
    <property type="component" value="Unassembled WGS sequence"/>
</dbReference>
<accession>A0ABW5SKA1</accession>
<keyword evidence="2" id="KW-0012">Acyltransferase</keyword>
<evidence type="ECO:0000313" key="3">
    <source>
        <dbReference type="Proteomes" id="UP001597540"/>
    </source>
</evidence>
<dbReference type="InterPro" id="IPR051908">
    <property type="entry name" value="Ribosomal_N-acetyltransferase"/>
</dbReference>
<gene>
    <name evidence="2" type="ORF">ACFSVM_03840</name>
</gene>
<keyword evidence="3" id="KW-1185">Reference proteome</keyword>
<dbReference type="InterPro" id="IPR000182">
    <property type="entry name" value="GNAT_dom"/>
</dbReference>
<protein>
    <submittedName>
        <fullName evidence="2">GNAT family N-acetyltransferase</fullName>
        <ecNumber evidence="2">2.3.-.-</ecNumber>
    </submittedName>
</protein>
<dbReference type="PANTHER" id="PTHR43441:SF12">
    <property type="entry name" value="RIBOSOMAL N-ACETYLTRANSFERASE YDAF-RELATED"/>
    <property type="match status" value="1"/>
</dbReference>
<dbReference type="EMBL" id="JBHUMJ010000002">
    <property type="protein sequence ID" value="MFD2699587.1"/>
    <property type="molecule type" value="Genomic_DNA"/>
</dbReference>
<dbReference type="PROSITE" id="PS51186">
    <property type="entry name" value="GNAT"/>
    <property type="match status" value="1"/>
</dbReference>
<dbReference type="Gene3D" id="3.40.630.30">
    <property type="match status" value="1"/>
</dbReference>
<comment type="caution">
    <text evidence="2">The sequence shown here is derived from an EMBL/GenBank/DDBJ whole genome shotgun (WGS) entry which is preliminary data.</text>
</comment>
<dbReference type="EC" id="2.3.-.-" evidence="2"/>
<proteinExistence type="predicted"/>
<dbReference type="Pfam" id="PF13302">
    <property type="entry name" value="Acetyltransf_3"/>
    <property type="match status" value="1"/>
</dbReference>
<dbReference type="RefSeq" id="WP_379260527.1">
    <property type="nucleotide sequence ID" value="NZ_JBHUMJ010000002.1"/>
</dbReference>